<feature type="compositionally biased region" description="Basic residues" evidence="7">
    <location>
        <begin position="149"/>
        <end position="163"/>
    </location>
</feature>
<evidence type="ECO:0000256" key="6">
    <source>
        <dbReference type="RuleBase" id="RU367028"/>
    </source>
</evidence>
<reference evidence="9" key="1">
    <citation type="submission" date="2023-03" db="UniProtKB">
        <authorList>
            <consortium name="EnsemblPlants"/>
        </authorList>
    </citation>
    <scope>IDENTIFICATION</scope>
</reference>
<gene>
    <name evidence="11" type="primary">LOC103499623</name>
    <name evidence="9" type="synonym">103499623</name>
</gene>
<name>A0A1S3CDH1_CUCME</name>
<dbReference type="PROSITE" id="PS51754">
    <property type="entry name" value="OVATE"/>
    <property type="match status" value="1"/>
</dbReference>
<dbReference type="eggNOG" id="ENOG502QSY1">
    <property type="taxonomic scope" value="Eukaryota"/>
</dbReference>
<dbReference type="KEGG" id="cmo:103499623"/>
<evidence type="ECO:0000256" key="4">
    <source>
        <dbReference type="ARBA" id="ARBA00023163"/>
    </source>
</evidence>
<feature type="domain" description="OVATE" evidence="8">
    <location>
        <begin position="174"/>
        <end position="233"/>
    </location>
</feature>
<feature type="compositionally biased region" description="Basic residues" evidence="7">
    <location>
        <begin position="87"/>
        <end position="100"/>
    </location>
</feature>
<dbReference type="Gramene" id="MELO3C004557.2.1">
    <property type="protein sequence ID" value="MELO3C004557.2.1"/>
    <property type="gene ID" value="MELO3C004557.2"/>
</dbReference>
<accession>A0A1S3CDH1</accession>
<keyword evidence="10" id="KW-1185">Reference proteome</keyword>
<organism evidence="10 11">
    <name type="scientific">Cucumis melo</name>
    <name type="common">Muskmelon</name>
    <dbReference type="NCBI Taxonomy" id="3656"/>
    <lineage>
        <taxon>Eukaryota</taxon>
        <taxon>Viridiplantae</taxon>
        <taxon>Streptophyta</taxon>
        <taxon>Embryophyta</taxon>
        <taxon>Tracheophyta</taxon>
        <taxon>Spermatophyta</taxon>
        <taxon>Magnoliopsida</taxon>
        <taxon>eudicotyledons</taxon>
        <taxon>Gunneridae</taxon>
        <taxon>Pentapetalae</taxon>
        <taxon>rosids</taxon>
        <taxon>fabids</taxon>
        <taxon>Cucurbitales</taxon>
        <taxon>Cucurbitaceae</taxon>
        <taxon>Benincaseae</taxon>
        <taxon>Cucumis</taxon>
    </lineage>
</organism>
<evidence type="ECO:0000259" key="8">
    <source>
        <dbReference type="PROSITE" id="PS51754"/>
    </source>
</evidence>
<evidence type="ECO:0000256" key="3">
    <source>
        <dbReference type="ARBA" id="ARBA00023015"/>
    </source>
</evidence>
<evidence type="ECO:0000313" key="9">
    <source>
        <dbReference type="EnsemblPlants" id="MELO3C004557.2.1"/>
    </source>
</evidence>
<comment type="subcellular location">
    <subcellularLocation>
        <location evidence="1 6">Nucleus</location>
    </subcellularLocation>
</comment>
<proteinExistence type="predicted"/>
<dbReference type="GO" id="GO:0045892">
    <property type="term" value="P:negative regulation of DNA-templated transcription"/>
    <property type="evidence" value="ECO:0007669"/>
    <property type="project" value="UniProtKB-UniRule"/>
</dbReference>
<feature type="region of interest" description="Disordered" evidence="7">
    <location>
        <begin position="33"/>
        <end position="167"/>
    </location>
</feature>
<dbReference type="PANTHER" id="PTHR33057:SF17">
    <property type="entry name" value="TRANSCRIPTION REPRESSOR OFP8"/>
    <property type="match status" value="1"/>
</dbReference>
<dbReference type="AlphaFoldDB" id="A0A1S3CDH1"/>
<keyword evidence="3 6" id="KW-0805">Transcription regulation</keyword>
<sequence length="237" mass="27467">MEKRFKLRFSRLFQSSFFSCRSKKNSDILITQKPISKPLISPKPPQLSSNYTPKLPLNPSHFQFPPPPASSPIISPPLSHLNDCLSRHKSKTKIKRRKNPPSRPAPPPPPRLPEEDFGGAWWYGGHDDTEDETETLFSSRSLTSDSSVSRRRHRQRHGRRRPPERKMRDGFFAVVKNSSDPYKDFKASMAEMVVEKKIFGGKELEELLQCFISLNSRHYHKVIFEVYSEIKEALFFL</sequence>
<dbReference type="Pfam" id="PF04844">
    <property type="entry name" value="Ovate"/>
    <property type="match status" value="1"/>
</dbReference>
<evidence type="ECO:0000313" key="11">
    <source>
        <dbReference type="RefSeq" id="XP_008460883.1"/>
    </source>
</evidence>
<dbReference type="PANTHER" id="PTHR33057">
    <property type="entry name" value="TRANSCRIPTION REPRESSOR OFP7-RELATED"/>
    <property type="match status" value="1"/>
</dbReference>
<evidence type="ECO:0000313" key="10">
    <source>
        <dbReference type="Proteomes" id="UP001652600"/>
    </source>
</evidence>
<dbReference type="InterPro" id="IPR006458">
    <property type="entry name" value="Ovate_C"/>
</dbReference>
<dbReference type="OrthoDB" id="1928390at2759"/>
<comment type="function">
    <text evidence="6">Transcriptional repressor that regulates multiple aspects of plant growth and development.</text>
</comment>
<dbReference type="NCBIfam" id="TIGR01568">
    <property type="entry name" value="A_thal_3678"/>
    <property type="match status" value="1"/>
</dbReference>
<feature type="compositionally biased region" description="Low complexity" evidence="7">
    <location>
        <begin position="138"/>
        <end position="147"/>
    </location>
</feature>
<evidence type="ECO:0000256" key="2">
    <source>
        <dbReference type="ARBA" id="ARBA00022491"/>
    </source>
</evidence>
<dbReference type="InParanoid" id="A0A1S3CDH1"/>
<keyword evidence="4 6" id="KW-0804">Transcription</keyword>
<evidence type="ECO:0000256" key="1">
    <source>
        <dbReference type="ARBA" id="ARBA00004123"/>
    </source>
</evidence>
<dbReference type="RefSeq" id="XP_008460883.1">
    <property type="nucleotide sequence ID" value="XM_008462661.2"/>
</dbReference>
<dbReference type="GO" id="GO:0005634">
    <property type="term" value="C:nucleus"/>
    <property type="evidence" value="ECO:0007669"/>
    <property type="project" value="UniProtKB-SubCell"/>
</dbReference>
<keyword evidence="5 6" id="KW-0539">Nucleus</keyword>
<keyword evidence="2 6" id="KW-0678">Repressor</keyword>
<dbReference type="Proteomes" id="UP001652600">
    <property type="component" value="Chromosome 5"/>
</dbReference>
<evidence type="ECO:0000256" key="7">
    <source>
        <dbReference type="SAM" id="MobiDB-lite"/>
    </source>
</evidence>
<dbReference type="EnsemblPlants" id="MELO3C004557.2.1">
    <property type="protein sequence ID" value="MELO3C004557.2.1"/>
    <property type="gene ID" value="MELO3C004557.2"/>
</dbReference>
<reference evidence="11" key="2">
    <citation type="submission" date="2025-04" db="UniProtKB">
        <authorList>
            <consortium name="RefSeq"/>
        </authorList>
    </citation>
    <scope>IDENTIFICATION</scope>
</reference>
<dbReference type="InterPro" id="IPR038933">
    <property type="entry name" value="Ovate"/>
</dbReference>
<evidence type="ECO:0000256" key="5">
    <source>
        <dbReference type="ARBA" id="ARBA00023242"/>
    </source>
</evidence>
<feature type="compositionally biased region" description="Low complexity" evidence="7">
    <location>
        <begin position="71"/>
        <end position="82"/>
    </location>
</feature>
<protein>
    <recommendedName>
        <fullName evidence="6">Transcription repressor</fullName>
    </recommendedName>
    <alternativeName>
        <fullName evidence="6">Ovate family protein</fullName>
    </alternativeName>
</protein>
<feature type="compositionally biased region" description="Pro residues" evidence="7">
    <location>
        <begin position="101"/>
        <end position="111"/>
    </location>
</feature>
<dbReference type="GeneID" id="103499623"/>